<comment type="similarity">
    <text evidence="1 2">Belongs to the UPF0250 family.</text>
</comment>
<dbReference type="PANTHER" id="PTHR38036">
    <property type="entry name" value="UPF0250 PROTEIN YBED"/>
    <property type="match status" value="1"/>
</dbReference>
<dbReference type="EMBL" id="CP114976">
    <property type="protein sequence ID" value="WBE26431.1"/>
    <property type="molecule type" value="Genomic_DNA"/>
</dbReference>
<dbReference type="RefSeq" id="WP_269819353.1">
    <property type="nucleotide sequence ID" value="NZ_CP114976.1"/>
</dbReference>
<evidence type="ECO:0000313" key="4">
    <source>
        <dbReference type="Proteomes" id="UP001212189"/>
    </source>
</evidence>
<accession>A0AAE9VX66</accession>
<dbReference type="Gene3D" id="3.30.70.260">
    <property type="match status" value="1"/>
</dbReference>
<dbReference type="InterPro" id="IPR027471">
    <property type="entry name" value="YbeD-like_sf"/>
</dbReference>
<gene>
    <name evidence="3" type="ORF">O6P33_06325</name>
</gene>
<dbReference type="NCBIfam" id="NF001486">
    <property type="entry name" value="PRK00341.1"/>
    <property type="match status" value="1"/>
</dbReference>
<dbReference type="GO" id="GO:0005829">
    <property type="term" value="C:cytosol"/>
    <property type="evidence" value="ECO:0007669"/>
    <property type="project" value="TreeGrafter"/>
</dbReference>
<dbReference type="SUPFAM" id="SSF117991">
    <property type="entry name" value="YbeD/HP0495-like"/>
    <property type="match status" value="1"/>
</dbReference>
<evidence type="ECO:0000313" key="3">
    <source>
        <dbReference type="EMBL" id="WBE26431.1"/>
    </source>
</evidence>
<dbReference type="PANTHER" id="PTHR38036:SF1">
    <property type="entry name" value="UPF0250 PROTEIN YBED"/>
    <property type="match status" value="1"/>
</dbReference>
<evidence type="ECO:0000256" key="1">
    <source>
        <dbReference type="ARBA" id="ARBA00008460"/>
    </source>
</evidence>
<organism evidence="3 4">
    <name type="scientific">Denitrificimonas caeni</name>
    <dbReference type="NCBI Taxonomy" id="521720"/>
    <lineage>
        <taxon>Bacteria</taxon>
        <taxon>Pseudomonadati</taxon>
        <taxon>Pseudomonadota</taxon>
        <taxon>Gammaproteobacteria</taxon>
        <taxon>Pseudomonadales</taxon>
        <taxon>Pseudomonadaceae</taxon>
        <taxon>Denitrificimonas</taxon>
    </lineage>
</organism>
<name>A0AAE9VX66_9GAMM</name>
<keyword evidence="4" id="KW-1185">Reference proteome</keyword>
<dbReference type="Proteomes" id="UP001212189">
    <property type="component" value="Chromosome"/>
</dbReference>
<dbReference type="InterPro" id="IPR007454">
    <property type="entry name" value="UPF0250_YbeD-like"/>
</dbReference>
<dbReference type="Pfam" id="PF04359">
    <property type="entry name" value="DUF493"/>
    <property type="match status" value="1"/>
</dbReference>
<proteinExistence type="inferred from homology"/>
<reference evidence="3 4" key="1">
    <citation type="submission" date="2022-12" db="EMBL/GenBank/DDBJ databases">
        <title>Coexistence and Characterization of a Novel Tigecycline Resistance gene tet(X) variant and blaNDM-1 in a Pseudomonas caeni Isolate of Chicken Origin.</title>
        <authorList>
            <person name="Lu X."/>
            <person name="Zhang L."/>
            <person name="Li R."/>
            <person name="Wang Z."/>
        </authorList>
    </citation>
    <scope>NUCLEOTIDE SEQUENCE [LARGE SCALE GENOMIC DNA]</scope>
    <source>
        <strain evidence="3 4">CE14</strain>
    </source>
</reference>
<sequence>MTEDTQQQPPKIEFPCADYPIKIIGDHCDNFIDVIIDVVQRHAPEVDPAAFTRRDSSNGRFLSVQVHIHAQSIEQLEKINQDLRETGLVRMVL</sequence>
<dbReference type="HAMAP" id="MF_00659">
    <property type="entry name" value="UPF0250"/>
    <property type="match status" value="1"/>
</dbReference>
<dbReference type="AlphaFoldDB" id="A0AAE9VX66"/>
<dbReference type="KEGG" id="dce:O6P33_06325"/>
<protein>
    <recommendedName>
        <fullName evidence="2">UPF0250 protein O6P33_06325</fullName>
    </recommendedName>
</protein>
<evidence type="ECO:0000256" key="2">
    <source>
        <dbReference type="HAMAP-Rule" id="MF_00659"/>
    </source>
</evidence>